<proteinExistence type="predicted"/>
<accession>A0A1I9GA78</accession>
<protein>
    <submittedName>
        <fullName evidence="1">Bm11604</fullName>
    </submittedName>
</protein>
<dbReference type="EMBL" id="LN859030">
    <property type="protein sequence ID" value="CDQ07336.1"/>
    <property type="molecule type" value="Genomic_DNA"/>
</dbReference>
<organism evidence="1">
    <name type="scientific">Brugia malayi</name>
    <name type="common">Filarial nematode worm</name>
    <dbReference type="NCBI Taxonomy" id="6279"/>
    <lineage>
        <taxon>Eukaryota</taxon>
        <taxon>Metazoa</taxon>
        <taxon>Ecdysozoa</taxon>
        <taxon>Nematoda</taxon>
        <taxon>Chromadorea</taxon>
        <taxon>Rhabditida</taxon>
        <taxon>Spirurina</taxon>
        <taxon>Spiruromorpha</taxon>
        <taxon>Filarioidea</taxon>
        <taxon>Onchocercidae</taxon>
        <taxon>Brugia</taxon>
    </lineage>
</organism>
<reference evidence="1" key="2">
    <citation type="submission" date="2012-12" db="EMBL/GenBank/DDBJ databases">
        <authorList>
            <consortium name="WormBase Consortium"/>
            <person name="Ghedin E."/>
            <person name="Paulini M."/>
        </authorList>
    </citation>
    <scope>NUCLEOTIDE SEQUENCE</scope>
    <source>
        <strain evidence="1">FR3</strain>
    </source>
</reference>
<reference evidence="1" key="1">
    <citation type="journal article" date="2007" name="Science">
        <title>Draft genome of the filarial nematode parasite Brugia malayi.</title>
        <authorList>
            <person name="Ghedin E."/>
            <person name="Wang S."/>
            <person name="Spiro D."/>
            <person name="Caler E."/>
            <person name="Zhao Q."/>
            <person name="Crabtree J."/>
            <person name="Allen J.E."/>
            <person name="Delcher A.L."/>
            <person name="Guiliano D.B."/>
            <person name="Miranda-Saavedra D."/>
            <person name="Angiuoli S.V."/>
            <person name="Creasy T."/>
            <person name="Amedeo P."/>
            <person name="Haas B."/>
            <person name="El-Sayed N.M."/>
            <person name="Wortman J.R."/>
            <person name="Feldblyum T."/>
            <person name="Tallon L."/>
            <person name="Schatz M."/>
            <person name="Shumway M."/>
            <person name="Koo H."/>
            <person name="Salzberg S.L."/>
            <person name="Schobel S."/>
            <person name="Pertea M."/>
            <person name="Pop M."/>
            <person name="White O."/>
            <person name="Barton G.J."/>
            <person name="Carlow C.K."/>
            <person name="Crawford M.J."/>
            <person name="Daub J."/>
            <person name="Dimmic M.W."/>
            <person name="Estes C.F."/>
            <person name="Foster J.M."/>
            <person name="Ganatra M."/>
            <person name="Gregory W.F."/>
            <person name="Johnson N.M."/>
            <person name="Jin J."/>
            <person name="Komuniecki R."/>
            <person name="Korf I."/>
            <person name="Kumar S."/>
            <person name="Laney S."/>
            <person name="Li B.W."/>
            <person name="Li W."/>
            <person name="Lindblom T.H."/>
            <person name="Lustigman S."/>
            <person name="Ma D."/>
            <person name="Maina C.V."/>
            <person name="Martin D.M."/>
            <person name="McCarter J.P."/>
            <person name="McReynolds L."/>
            <person name="Mitreva M."/>
            <person name="Nutman T.B."/>
            <person name="Parkinson J."/>
            <person name="Peregrin-Alvarez J.M."/>
            <person name="Poole C."/>
            <person name="Ren Q."/>
            <person name="Saunders L."/>
            <person name="Sluder A.E."/>
            <person name="Smith K."/>
            <person name="Stanke M."/>
            <person name="Unnasch T.R."/>
            <person name="Ware J."/>
            <person name="Wei A.D."/>
            <person name="Weil G."/>
            <person name="Williams D.J."/>
            <person name="Zhang Y."/>
            <person name="Williams S.A."/>
            <person name="Fraser-Liggett C."/>
            <person name="Slatko B."/>
            <person name="Blaxter M.L."/>
            <person name="Scott A.L."/>
        </authorList>
    </citation>
    <scope>NUCLEOTIDE SEQUENCE</scope>
    <source>
        <strain evidence="1">FR3</strain>
    </source>
</reference>
<name>A0A1I9GA78_BRUMA</name>
<evidence type="ECO:0000313" key="1">
    <source>
        <dbReference type="EMBL" id="CDQ07336.1"/>
    </source>
</evidence>
<gene>
    <name evidence="1" type="primary">Bm11604</name>
    <name evidence="1" type="ORF">BM_Bm11604</name>
</gene>
<sequence length="52" mass="6203">MLDCIVICAVLVVMLMRYDLLDMCIHVRRRDVRERELEKQNCTAVALFYIDI</sequence>
<dbReference type="AlphaFoldDB" id="A0A1I9GA78"/>